<evidence type="ECO:0000256" key="5">
    <source>
        <dbReference type="ARBA" id="ARBA00022729"/>
    </source>
</evidence>
<evidence type="ECO:0000256" key="9">
    <source>
        <dbReference type="ARBA" id="ARBA00023157"/>
    </source>
</evidence>
<name>A0AAE1H469_9NEOP</name>
<keyword evidence="4" id="KW-0812">Transmembrane</keyword>
<keyword evidence="5" id="KW-0732">Signal</keyword>
<dbReference type="Pfam" id="PF13855">
    <property type="entry name" value="LRR_8"/>
    <property type="match status" value="1"/>
</dbReference>
<keyword evidence="2" id="KW-0813">Transport</keyword>
<keyword evidence="6" id="KW-1133">Transmembrane helix</keyword>
<evidence type="ECO:0000256" key="4">
    <source>
        <dbReference type="ARBA" id="ARBA00022692"/>
    </source>
</evidence>
<evidence type="ECO:0000256" key="1">
    <source>
        <dbReference type="ARBA" id="ARBA00004162"/>
    </source>
</evidence>
<evidence type="ECO:0000256" key="8">
    <source>
        <dbReference type="ARBA" id="ARBA00023136"/>
    </source>
</evidence>
<keyword evidence="10" id="KW-0407">Ion channel</keyword>
<reference evidence="11" key="1">
    <citation type="submission" date="2021-07" db="EMBL/GenBank/DDBJ databases">
        <authorList>
            <person name="Catto M.A."/>
            <person name="Jacobson A."/>
            <person name="Kennedy G."/>
            <person name="Labadie P."/>
            <person name="Hunt B.G."/>
            <person name="Srinivasan R."/>
        </authorList>
    </citation>
    <scope>NUCLEOTIDE SEQUENCE</scope>
    <source>
        <strain evidence="11">PL_HMW_Pooled</strain>
        <tissue evidence="11">Head</tissue>
    </source>
</reference>
<keyword evidence="7" id="KW-0406">Ion transport</keyword>
<evidence type="ECO:0000256" key="2">
    <source>
        <dbReference type="ARBA" id="ARBA00022448"/>
    </source>
</evidence>
<sequence>MTGVLASPIPSSLDLSSNNITELTESSLSSLPALEEILLGDNHQLRIHPLAFQHSPHLKKLSLQSCGLRQLPESLLRPLRKLTTL</sequence>
<comment type="caution">
    <text evidence="11">The sequence shown here is derived from an EMBL/GenBank/DDBJ whole genome shotgun (WGS) entry which is preliminary data.</text>
</comment>
<dbReference type="InterPro" id="IPR032675">
    <property type="entry name" value="LRR_dom_sf"/>
</dbReference>
<organism evidence="11 12">
    <name type="scientific">Frankliniella fusca</name>
    <dbReference type="NCBI Taxonomy" id="407009"/>
    <lineage>
        <taxon>Eukaryota</taxon>
        <taxon>Metazoa</taxon>
        <taxon>Ecdysozoa</taxon>
        <taxon>Arthropoda</taxon>
        <taxon>Hexapoda</taxon>
        <taxon>Insecta</taxon>
        <taxon>Pterygota</taxon>
        <taxon>Neoptera</taxon>
        <taxon>Paraneoptera</taxon>
        <taxon>Thysanoptera</taxon>
        <taxon>Terebrantia</taxon>
        <taxon>Thripoidea</taxon>
        <taxon>Thripidae</taxon>
        <taxon>Frankliniella</taxon>
    </lineage>
</organism>
<dbReference type="Proteomes" id="UP001219518">
    <property type="component" value="Unassembled WGS sequence"/>
</dbReference>
<dbReference type="InterPro" id="IPR001611">
    <property type="entry name" value="Leu-rich_rpt"/>
</dbReference>
<evidence type="ECO:0000313" key="12">
    <source>
        <dbReference type="Proteomes" id="UP001219518"/>
    </source>
</evidence>
<dbReference type="AlphaFoldDB" id="A0AAE1H469"/>
<keyword evidence="8" id="KW-0472">Membrane</keyword>
<comment type="subcellular location">
    <subcellularLocation>
        <location evidence="1">Cell membrane</location>
        <topology evidence="1">Single-pass membrane protein</topology>
    </subcellularLocation>
</comment>
<accession>A0AAE1H469</accession>
<evidence type="ECO:0000256" key="7">
    <source>
        <dbReference type="ARBA" id="ARBA00023065"/>
    </source>
</evidence>
<gene>
    <name evidence="11" type="ORF">KUF71_005387</name>
</gene>
<keyword evidence="3" id="KW-1003">Cell membrane</keyword>
<keyword evidence="12" id="KW-1185">Reference proteome</keyword>
<dbReference type="SUPFAM" id="SSF52058">
    <property type="entry name" value="L domain-like"/>
    <property type="match status" value="1"/>
</dbReference>
<dbReference type="PANTHER" id="PTHR46473">
    <property type="entry name" value="GH08155P"/>
    <property type="match status" value="1"/>
</dbReference>
<dbReference type="GO" id="GO:0034220">
    <property type="term" value="P:monoatomic ion transmembrane transport"/>
    <property type="evidence" value="ECO:0007669"/>
    <property type="project" value="UniProtKB-KW"/>
</dbReference>
<evidence type="ECO:0000313" key="11">
    <source>
        <dbReference type="EMBL" id="KAK3914591.1"/>
    </source>
</evidence>
<keyword evidence="11" id="KW-0675">Receptor</keyword>
<evidence type="ECO:0000256" key="10">
    <source>
        <dbReference type="ARBA" id="ARBA00023303"/>
    </source>
</evidence>
<evidence type="ECO:0000256" key="6">
    <source>
        <dbReference type="ARBA" id="ARBA00022989"/>
    </source>
</evidence>
<dbReference type="InterPro" id="IPR051432">
    <property type="entry name" value="KCNMA1_auxiliary"/>
</dbReference>
<dbReference type="PANTHER" id="PTHR46473:SF10">
    <property type="entry name" value="LD45603P-RELATED"/>
    <property type="match status" value="1"/>
</dbReference>
<dbReference type="EMBL" id="JAHWGI010000383">
    <property type="protein sequence ID" value="KAK3914591.1"/>
    <property type="molecule type" value="Genomic_DNA"/>
</dbReference>
<protein>
    <submittedName>
        <fullName evidence="11">Leucine-rich repeat-containing G-protein coupled receptor 4</fullName>
    </submittedName>
</protein>
<proteinExistence type="predicted"/>
<dbReference type="GO" id="GO:0005886">
    <property type="term" value="C:plasma membrane"/>
    <property type="evidence" value="ECO:0007669"/>
    <property type="project" value="UniProtKB-SubCell"/>
</dbReference>
<keyword evidence="9" id="KW-1015">Disulfide bond</keyword>
<evidence type="ECO:0000256" key="3">
    <source>
        <dbReference type="ARBA" id="ARBA00022475"/>
    </source>
</evidence>
<reference evidence="11" key="2">
    <citation type="journal article" date="2023" name="BMC Genomics">
        <title>Pest status, molecular evolution, and epigenetic factors derived from the genome assembly of Frankliniella fusca, a thysanopteran phytovirus vector.</title>
        <authorList>
            <person name="Catto M.A."/>
            <person name="Labadie P.E."/>
            <person name="Jacobson A.L."/>
            <person name="Kennedy G.G."/>
            <person name="Srinivasan R."/>
            <person name="Hunt B.G."/>
        </authorList>
    </citation>
    <scope>NUCLEOTIDE SEQUENCE</scope>
    <source>
        <strain evidence="11">PL_HMW_Pooled</strain>
    </source>
</reference>
<dbReference type="Gene3D" id="3.80.10.10">
    <property type="entry name" value="Ribonuclease Inhibitor"/>
    <property type="match status" value="1"/>
</dbReference>